<organism evidence="3">
    <name type="scientific">Pinguiococcus pyrenoidosus</name>
    <dbReference type="NCBI Taxonomy" id="172671"/>
    <lineage>
        <taxon>Eukaryota</taxon>
        <taxon>Sar</taxon>
        <taxon>Stramenopiles</taxon>
        <taxon>Ochrophyta</taxon>
        <taxon>Pinguiophyceae</taxon>
        <taxon>Pinguiochrysidales</taxon>
        <taxon>Pinguiochrysidaceae</taxon>
        <taxon>Pinguiococcus</taxon>
    </lineage>
</organism>
<gene>
    <name evidence="3" type="ORF">PPYR1160_LOCUS13188</name>
</gene>
<feature type="compositionally biased region" description="Acidic residues" evidence="1">
    <location>
        <begin position="246"/>
        <end position="262"/>
    </location>
</feature>
<evidence type="ECO:0000313" key="3">
    <source>
        <dbReference type="EMBL" id="CAD8263686.1"/>
    </source>
</evidence>
<feature type="compositionally biased region" description="Low complexity" evidence="1">
    <location>
        <begin position="112"/>
        <end position="121"/>
    </location>
</feature>
<evidence type="ECO:0000256" key="1">
    <source>
        <dbReference type="SAM" id="MobiDB-lite"/>
    </source>
</evidence>
<feature type="domain" description="Ubiquitin-like" evidence="2">
    <location>
        <begin position="11"/>
        <end position="80"/>
    </location>
</feature>
<dbReference type="AlphaFoldDB" id="A0A7R9YER4"/>
<dbReference type="InterPro" id="IPR000626">
    <property type="entry name" value="Ubiquitin-like_dom"/>
</dbReference>
<dbReference type="EMBL" id="HBEA01017356">
    <property type="protein sequence ID" value="CAD8263686.1"/>
    <property type="molecule type" value="Transcribed_RNA"/>
</dbReference>
<dbReference type="SUPFAM" id="SSF54236">
    <property type="entry name" value="Ubiquitin-like"/>
    <property type="match status" value="1"/>
</dbReference>
<dbReference type="Gene3D" id="3.10.20.90">
    <property type="entry name" value="Phosphatidylinositol 3-kinase Catalytic Subunit, Chain A, domain 1"/>
    <property type="match status" value="1"/>
</dbReference>
<proteinExistence type="predicted"/>
<reference evidence="3" key="1">
    <citation type="submission" date="2021-01" db="EMBL/GenBank/DDBJ databases">
        <authorList>
            <person name="Corre E."/>
            <person name="Pelletier E."/>
            <person name="Niang G."/>
            <person name="Scheremetjew M."/>
            <person name="Finn R."/>
            <person name="Kale V."/>
            <person name="Holt S."/>
            <person name="Cochrane G."/>
            <person name="Meng A."/>
            <person name="Brown T."/>
            <person name="Cohen L."/>
        </authorList>
    </citation>
    <scope>NUCLEOTIDE SEQUENCE</scope>
    <source>
        <strain evidence="3">CCMP2078</strain>
    </source>
</reference>
<evidence type="ECO:0000259" key="2">
    <source>
        <dbReference type="PROSITE" id="PS50053"/>
    </source>
</evidence>
<feature type="region of interest" description="Disordered" evidence="1">
    <location>
        <begin position="201"/>
        <end position="269"/>
    </location>
</feature>
<protein>
    <recommendedName>
        <fullName evidence="2">Ubiquitin-like domain-containing protein</fullName>
    </recommendedName>
</protein>
<dbReference type="InterPro" id="IPR029071">
    <property type="entry name" value="Ubiquitin-like_domsf"/>
</dbReference>
<dbReference type="PROSITE" id="PS50053">
    <property type="entry name" value="UBIQUITIN_2"/>
    <property type="match status" value="1"/>
</dbReference>
<name>A0A7R9YER4_9STRA</name>
<sequence>MATSNESREGVWLHVKDVYAKGRLTKLFSPKGQKVRELKEQVFESIDGPAPQEAKLIFSGKVLRDEELVDTVMHADSTTMRALAGDPALQDAEGEDLLPTLLLVRSGAGRPAPVARVAPEPQKTMRKPVNKEAEPEPAAAEAPMLDPASIPLMQNLYLQQMYNFSAWQQTMMAFYARAQAQANGQIPPGSMPQMPPGFAWPPMPAGQFPGDPVLSQAAMSSGAERRGRATEARQPPHNLDGRNAALDDDDAVDQSDDEDLGEDVNGPPGVLRRILDVSQGFIEVGGGWTADVQYLFASFLCSLLPTWNPQPNPAPAEE</sequence>
<feature type="region of interest" description="Disordered" evidence="1">
    <location>
        <begin position="112"/>
        <end position="140"/>
    </location>
</feature>
<accession>A0A7R9YER4</accession>
<dbReference type="Pfam" id="PF00240">
    <property type="entry name" value="ubiquitin"/>
    <property type="match status" value="1"/>
</dbReference>